<proteinExistence type="predicted"/>
<accession>A0A1I3B117</accession>
<keyword evidence="2" id="KW-1185">Reference proteome</keyword>
<reference evidence="1 2" key="1">
    <citation type="submission" date="2016-10" db="EMBL/GenBank/DDBJ databases">
        <authorList>
            <person name="de Groot N.N."/>
        </authorList>
    </citation>
    <scope>NUCLEOTIDE SEQUENCE [LARGE SCALE GENOMIC DNA]</scope>
    <source>
        <strain evidence="1 2">DSM 27630</strain>
    </source>
</reference>
<evidence type="ECO:0000313" key="2">
    <source>
        <dbReference type="Proteomes" id="UP000198668"/>
    </source>
</evidence>
<protein>
    <submittedName>
        <fullName evidence="1">Uncharacterized protein</fullName>
    </submittedName>
</protein>
<organism evidence="1 2">
    <name type="scientific">Pisciglobus halotolerans</name>
    <dbReference type="NCBI Taxonomy" id="745365"/>
    <lineage>
        <taxon>Bacteria</taxon>
        <taxon>Bacillati</taxon>
        <taxon>Bacillota</taxon>
        <taxon>Bacilli</taxon>
        <taxon>Lactobacillales</taxon>
        <taxon>Carnobacteriaceae</taxon>
    </lineage>
</organism>
<dbReference type="EMBL" id="FOQE01000003">
    <property type="protein sequence ID" value="SFH55902.1"/>
    <property type="molecule type" value="Genomic_DNA"/>
</dbReference>
<evidence type="ECO:0000313" key="1">
    <source>
        <dbReference type="EMBL" id="SFH55902.1"/>
    </source>
</evidence>
<name>A0A1I3B117_9LACT</name>
<dbReference type="AlphaFoldDB" id="A0A1I3B117"/>
<sequence>MRSSLSLPLKSKKAITLLTTEKIDVDKVQVIKDLSNFPPQKTKLFVYSVSKQLILAFLEAMNA</sequence>
<gene>
    <name evidence="1" type="ORF">SAMN04489868_1033</name>
</gene>
<dbReference type="Proteomes" id="UP000198668">
    <property type="component" value="Unassembled WGS sequence"/>
</dbReference>